<proteinExistence type="inferred from homology"/>
<dbReference type="InterPro" id="IPR006660">
    <property type="entry name" value="Arsenate_reductase-like"/>
</dbReference>
<dbReference type="InterPro" id="IPR036249">
    <property type="entry name" value="Thioredoxin-like_sf"/>
</dbReference>
<dbReference type="OrthoDB" id="9808142at2"/>
<dbReference type="InterPro" id="IPR006659">
    <property type="entry name" value="Arsenate_reductase"/>
</dbReference>
<evidence type="ECO:0000313" key="5">
    <source>
        <dbReference type="Proteomes" id="UP000199572"/>
    </source>
</evidence>
<dbReference type="Pfam" id="PF03960">
    <property type="entry name" value="ArsC"/>
    <property type="match status" value="1"/>
</dbReference>
<evidence type="ECO:0000313" key="4">
    <source>
        <dbReference type="EMBL" id="SES30683.1"/>
    </source>
</evidence>
<dbReference type="CDD" id="cd03034">
    <property type="entry name" value="ArsC_ArsC"/>
    <property type="match status" value="1"/>
</dbReference>
<evidence type="ECO:0000256" key="1">
    <source>
        <dbReference type="ARBA" id="ARBA00007198"/>
    </source>
</evidence>
<accession>A0A1H9WB37</accession>
<dbReference type="SUPFAM" id="SSF52833">
    <property type="entry name" value="Thioredoxin-like"/>
    <property type="match status" value="1"/>
</dbReference>
<organism evidence="4 5">
    <name type="scientific">Pedobacter rhizosphaerae</name>
    <dbReference type="NCBI Taxonomy" id="390241"/>
    <lineage>
        <taxon>Bacteria</taxon>
        <taxon>Pseudomonadati</taxon>
        <taxon>Bacteroidota</taxon>
        <taxon>Sphingobacteriia</taxon>
        <taxon>Sphingobacteriales</taxon>
        <taxon>Sphingobacteriaceae</taxon>
        <taxon>Pedobacter</taxon>
    </lineage>
</organism>
<name>A0A1H9WB37_9SPHI</name>
<gene>
    <name evidence="4" type="ORF">SAMN04488023_1658</name>
</gene>
<dbReference type="NCBIfam" id="TIGR00014">
    <property type="entry name" value="arsC"/>
    <property type="match status" value="1"/>
</dbReference>
<evidence type="ECO:0000256" key="3">
    <source>
        <dbReference type="PROSITE-ProRule" id="PRU01282"/>
    </source>
</evidence>
<dbReference type="EMBL" id="FOGG01000065">
    <property type="protein sequence ID" value="SES30683.1"/>
    <property type="molecule type" value="Genomic_DNA"/>
</dbReference>
<comment type="similarity">
    <text evidence="1 3">Belongs to the ArsC family.</text>
</comment>
<dbReference type="AlphaFoldDB" id="A0A1H9WB37"/>
<keyword evidence="5" id="KW-1185">Reference proteome</keyword>
<dbReference type="GO" id="GO:0008794">
    <property type="term" value="F:arsenate reductase (glutaredoxin) activity"/>
    <property type="evidence" value="ECO:0007669"/>
    <property type="project" value="InterPro"/>
</dbReference>
<dbReference type="Proteomes" id="UP000199572">
    <property type="component" value="Unassembled WGS sequence"/>
</dbReference>
<dbReference type="Gene3D" id="3.40.30.10">
    <property type="entry name" value="Glutaredoxin"/>
    <property type="match status" value="1"/>
</dbReference>
<dbReference type="PANTHER" id="PTHR30041:SF4">
    <property type="entry name" value="ARSENATE REDUCTASE"/>
    <property type="match status" value="1"/>
</dbReference>
<dbReference type="RefSeq" id="WP_090889996.1">
    <property type="nucleotide sequence ID" value="NZ_FOGG01000065.1"/>
</dbReference>
<sequence length="114" mass="13274">MIKIYHNNRCSKSRSALTILQESGLDFEIIYYLETPPTIEELAEIIQKLGIKPEELLRKTEPIYVEHYKGKSLTDDEWIKVMTENPNLIERPIVISGNKGVIARPVERIFEIVY</sequence>
<dbReference type="PROSITE" id="PS51353">
    <property type="entry name" value="ARSC"/>
    <property type="match status" value="1"/>
</dbReference>
<dbReference type="STRING" id="390241.SAMN04488023_1658"/>
<reference evidence="4 5" key="1">
    <citation type="submission" date="2016-10" db="EMBL/GenBank/DDBJ databases">
        <authorList>
            <person name="de Groot N.N."/>
        </authorList>
    </citation>
    <scope>NUCLEOTIDE SEQUENCE [LARGE SCALE GENOMIC DNA]</scope>
    <source>
        <strain evidence="4 5">DSM 18610</strain>
    </source>
</reference>
<dbReference type="PANTHER" id="PTHR30041">
    <property type="entry name" value="ARSENATE REDUCTASE"/>
    <property type="match status" value="1"/>
</dbReference>
<protein>
    <submittedName>
        <fullName evidence="4">Arsenate reductase</fullName>
    </submittedName>
</protein>
<evidence type="ECO:0000256" key="2">
    <source>
        <dbReference type="ARBA" id="ARBA00023002"/>
    </source>
</evidence>
<keyword evidence="2" id="KW-0560">Oxidoreductase</keyword>